<dbReference type="SUPFAM" id="SSF58069">
    <property type="entry name" value="Virus ectodomain"/>
    <property type="match status" value="1"/>
</dbReference>
<dbReference type="InParanoid" id="A0A3B1K9V9"/>
<dbReference type="GeneTree" id="ENSGT00940000176865"/>
<reference evidence="3" key="2">
    <citation type="journal article" date="2014" name="Nat. Commun.">
        <title>The cavefish genome reveals candidate genes for eye loss.</title>
        <authorList>
            <person name="McGaugh S.E."/>
            <person name="Gross J.B."/>
            <person name="Aken B."/>
            <person name="Blin M."/>
            <person name="Borowsky R."/>
            <person name="Chalopin D."/>
            <person name="Hinaux H."/>
            <person name="Jeffery W.R."/>
            <person name="Keene A."/>
            <person name="Ma L."/>
            <person name="Minx P."/>
            <person name="Murphy D."/>
            <person name="O'Quin K.E."/>
            <person name="Retaux S."/>
            <person name="Rohner N."/>
            <person name="Searle S.M."/>
            <person name="Stahl B.A."/>
            <person name="Tabin C."/>
            <person name="Volff J.N."/>
            <person name="Yoshizawa M."/>
            <person name="Warren W.C."/>
        </authorList>
    </citation>
    <scope>NUCLEOTIDE SEQUENCE [LARGE SCALE GENOMIC DNA]</scope>
    <source>
        <strain evidence="3">female</strain>
    </source>
</reference>
<dbReference type="Proteomes" id="UP000018467">
    <property type="component" value="Unassembled WGS sequence"/>
</dbReference>
<dbReference type="Ensembl" id="ENSAMXT00000033174.1">
    <property type="protein sequence ID" value="ENSAMXP00000050429.1"/>
    <property type="gene ID" value="ENSAMXG00000037915.1"/>
</dbReference>
<reference evidence="2" key="4">
    <citation type="submission" date="2025-09" db="UniProtKB">
        <authorList>
            <consortium name="Ensembl"/>
        </authorList>
    </citation>
    <scope>IDENTIFICATION</scope>
</reference>
<keyword evidence="1" id="KW-1133">Transmembrane helix</keyword>
<dbReference type="AlphaFoldDB" id="A0A3B1K9V9"/>
<dbReference type="InterPro" id="IPR018154">
    <property type="entry name" value="TLV/ENV_coat_polyprotein"/>
</dbReference>
<evidence type="ECO:0000256" key="1">
    <source>
        <dbReference type="SAM" id="Phobius"/>
    </source>
</evidence>
<name>A0A3B1K9V9_ASTMX</name>
<keyword evidence="1" id="KW-0472">Membrane</keyword>
<keyword evidence="1" id="KW-0812">Transmembrane</keyword>
<evidence type="ECO:0000313" key="2">
    <source>
        <dbReference type="Ensembl" id="ENSAMXP00000050429.1"/>
    </source>
</evidence>
<evidence type="ECO:0000313" key="3">
    <source>
        <dbReference type="Proteomes" id="UP000018467"/>
    </source>
</evidence>
<organism evidence="2 3">
    <name type="scientific">Astyanax mexicanus</name>
    <name type="common">Blind cave fish</name>
    <name type="synonym">Astyanax fasciatus mexicanus</name>
    <dbReference type="NCBI Taxonomy" id="7994"/>
    <lineage>
        <taxon>Eukaryota</taxon>
        <taxon>Metazoa</taxon>
        <taxon>Chordata</taxon>
        <taxon>Craniata</taxon>
        <taxon>Vertebrata</taxon>
        <taxon>Euteleostomi</taxon>
        <taxon>Actinopterygii</taxon>
        <taxon>Neopterygii</taxon>
        <taxon>Teleostei</taxon>
        <taxon>Ostariophysi</taxon>
        <taxon>Characiformes</taxon>
        <taxon>Characoidei</taxon>
        <taxon>Acestrorhamphidae</taxon>
        <taxon>Acestrorhamphinae</taxon>
        <taxon>Astyanax</taxon>
    </lineage>
</organism>
<protein>
    <submittedName>
        <fullName evidence="2">Uncharacterized protein</fullName>
    </submittedName>
</protein>
<reference evidence="3" key="1">
    <citation type="submission" date="2013-03" db="EMBL/GenBank/DDBJ databases">
        <authorList>
            <person name="Jeffery W."/>
            <person name="Warren W."/>
            <person name="Wilson R.K."/>
        </authorList>
    </citation>
    <scope>NUCLEOTIDE SEQUENCE</scope>
    <source>
        <strain evidence="3">female</strain>
    </source>
</reference>
<dbReference type="Gene3D" id="1.10.287.210">
    <property type="match status" value="1"/>
</dbReference>
<accession>A0A3B1K9V9</accession>
<proteinExistence type="predicted"/>
<keyword evidence="3" id="KW-1185">Reference proteome</keyword>
<dbReference type="PANTHER" id="PTHR10424">
    <property type="entry name" value="VIRAL ENVELOPE PROTEIN"/>
    <property type="match status" value="1"/>
</dbReference>
<dbReference type="Bgee" id="ENSAMXG00000037915">
    <property type="expression patterns" value="Expressed in testis and 3 other cell types or tissues"/>
</dbReference>
<feature type="transmembrane region" description="Helical" evidence="1">
    <location>
        <begin position="666"/>
        <end position="689"/>
    </location>
</feature>
<reference evidence="2" key="3">
    <citation type="submission" date="2025-08" db="UniProtKB">
        <authorList>
            <consortium name="Ensembl"/>
        </authorList>
    </citation>
    <scope>IDENTIFICATION</scope>
</reference>
<sequence>MRWFKVWSDCSILMRNVTQEDQGEYICTYLEPNFRFMPLLNVWQAGYITRRVLVVIKDLSPTITAKPQNQFPTLTTPRQNGSQIKQHIVALDIFKNSTTTVQPTIVVTTEKGINVTTAQVTTYTSAILTSKVVEQAVNITQKPIIQLESSMNRSNEISELSYKLRAENDWGSSINMTNLTDQQEDFDRTLTDMTDHYRAVRKRDTKWKAYGFDSQVLQTADPWINRNLWFQQITHSVRVGYHRKGPCVVKVPAPGTWSSILEAIPEPLLSECQFYALSWLLYKQQTTIEAQMAISRFLFQSGGNCTWMKDIRYVNILDQQEDVQSAMPDAMEVTAVKADECICSNNTHGGSGMFMGLSECNNYVIQLDLSKHKMRDGLFEVTFQVPHLKQSRTVMAEHEPLPGNLTIGHFKDIWWVCGDKAYIFLPYGWIGCCYMATLKLPYEVYTLQKGEPSNVVQSKRRKREMAQFHNLDAYHWRISIGEKWGIGCCYMATLKLPYEVYTLQKGEPSNVVQSKRRKREMAQFHNLDAYHWRISIGEKWGIGLFPWYGVTFLADHIDNITYTLQGFANETIKGFEFLSNTQKSHRLTLLKHDMALDYILAKQGGLCVALNLTGDACYTLIPDSTDNVTNAIEALKNIRDAFGPSQGAGWSVNAWLLEKFGPMGALLVQLLGAALLSVCVMFCFCTLLLTCAKAMILRWIGVVMPGDRVQMPLLNRTDSDDDSQEESVVDGDMVEKYAF</sequence>